<keyword evidence="3" id="KW-1185">Reference proteome</keyword>
<accession>A0A822XXB5</accession>
<name>A0A822XXB5_NELNU</name>
<feature type="transmembrane region" description="Helical" evidence="1">
    <location>
        <begin position="24"/>
        <end position="47"/>
    </location>
</feature>
<sequence length="56" mass="5897">MTTLLSVPLTFSSGQYNTLSSLSALSLSSAATTLPLLSVFSLSLLGFQDVSKRNVM</sequence>
<dbReference type="AlphaFoldDB" id="A0A822XXB5"/>
<keyword evidence="1" id="KW-1133">Transmembrane helix</keyword>
<evidence type="ECO:0000313" key="2">
    <source>
        <dbReference type="EMBL" id="DAD23769.1"/>
    </source>
</evidence>
<proteinExistence type="predicted"/>
<keyword evidence="1" id="KW-0472">Membrane</keyword>
<evidence type="ECO:0000256" key="1">
    <source>
        <dbReference type="SAM" id="Phobius"/>
    </source>
</evidence>
<gene>
    <name evidence="2" type="ORF">HUJ06_025232</name>
</gene>
<keyword evidence="1" id="KW-0812">Transmembrane</keyword>
<dbReference type="Proteomes" id="UP000607653">
    <property type="component" value="Unassembled WGS sequence"/>
</dbReference>
<protein>
    <submittedName>
        <fullName evidence="2">Uncharacterized protein</fullName>
    </submittedName>
</protein>
<organism evidence="2 3">
    <name type="scientific">Nelumbo nucifera</name>
    <name type="common">Sacred lotus</name>
    <dbReference type="NCBI Taxonomy" id="4432"/>
    <lineage>
        <taxon>Eukaryota</taxon>
        <taxon>Viridiplantae</taxon>
        <taxon>Streptophyta</taxon>
        <taxon>Embryophyta</taxon>
        <taxon>Tracheophyta</taxon>
        <taxon>Spermatophyta</taxon>
        <taxon>Magnoliopsida</taxon>
        <taxon>Proteales</taxon>
        <taxon>Nelumbonaceae</taxon>
        <taxon>Nelumbo</taxon>
    </lineage>
</organism>
<reference evidence="2 3" key="1">
    <citation type="journal article" date="2020" name="Mol. Biol. Evol.">
        <title>Distinct Expression and Methylation Patterns for Genes with Different Fates following a Single Whole-Genome Duplication in Flowering Plants.</title>
        <authorList>
            <person name="Shi T."/>
            <person name="Rahmani R.S."/>
            <person name="Gugger P.F."/>
            <person name="Wang M."/>
            <person name="Li H."/>
            <person name="Zhang Y."/>
            <person name="Li Z."/>
            <person name="Wang Q."/>
            <person name="Van de Peer Y."/>
            <person name="Marchal K."/>
            <person name="Chen J."/>
        </authorList>
    </citation>
    <scope>NUCLEOTIDE SEQUENCE [LARGE SCALE GENOMIC DNA]</scope>
    <source>
        <tissue evidence="2">Leaf</tissue>
    </source>
</reference>
<comment type="caution">
    <text evidence="2">The sequence shown here is derived from an EMBL/GenBank/DDBJ whole genome shotgun (WGS) entry which is preliminary data.</text>
</comment>
<evidence type="ECO:0000313" key="3">
    <source>
        <dbReference type="Proteomes" id="UP000607653"/>
    </source>
</evidence>
<dbReference type="EMBL" id="DUZY01000001">
    <property type="protein sequence ID" value="DAD23769.1"/>
    <property type="molecule type" value="Genomic_DNA"/>
</dbReference>